<keyword evidence="7 8" id="KW-0472">Membrane</keyword>
<evidence type="ECO:0000256" key="7">
    <source>
        <dbReference type="ARBA" id="ARBA00023136"/>
    </source>
</evidence>
<evidence type="ECO:0000313" key="11">
    <source>
        <dbReference type="Proteomes" id="UP000231658"/>
    </source>
</evidence>
<dbReference type="AlphaFoldDB" id="A0A1C3RFD2"/>
<comment type="caution">
    <text evidence="8">Lacks conserved residue(s) required for the propagation of feature annotation.</text>
</comment>
<reference evidence="10 11" key="1">
    <citation type="submission" date="2016-07" db="EMBL/GenBank/DDBJ databases">
        <authorList>
            <person name="Lefevre C.T."/>
        </authorList>
    </citation>
    <scope>NUCLEOTIDE SEQUENCE [LARGE SCALE GENOMIC DNA]</scope>
    <source>
        <strain evidence="10">PR1</strain>
    </source>
</reference>
<dbReference type="NCBIfam" id="NF008314">
    <property type="entry name" value="PRK11102.1"/>
    <property type="match status" value="1"/>
</dbReference>
<dbReference type="NCBIfam" id="TIGR00710">
    <property type="entry name" value="efflux_Bcr_CflA"/>
    <property type="match status" value="1"/>
</dbReference>
<dbReference type="EMBL" id="FLYE01000007">
    <property type="protein sequence ID" value="SCA55961.1"/>
    <property type="molecule type" value="Genomic_DNA"/>
</dbReference>
<organism evidence="10 11">
    <name type="scientific">Candidatus Terasakiella magnetica</name>
    <dbReference type="NCBI Taxonomy" id="1867952"/>
    <lineage>
        <taxon>Bacteria</taxon>
        <taxon>Pseudomonadati</taxon>
        <taxon>Pseudomonadota</taxon>
        <taxon>Alphaproteobacteria</taxon>
        <taxon>Rhodospirillales</taxon>
        <taxon>Terasakiellaceae</taxon>
        <taxon>Terasakiella</taxon>
    </lineage>
</organism>
<dbReference type="STRING" id="1867952.MTBPR1_150008"/>
<dbReference type="GO" id="GO:1990961">
    <property type="term" value="P:xenobiotic detoxification by transmembrane export across the plasma membrane"/>
    <property type="evidence" value="ECO:0007669"/>
    <property type="project" value="InterPro"/>
</dbReference>
<evidence type="ECO:0000256" key="8">
    <source>
        <dbReference type="RuleBase" id="RU365088"/>
    </source>
</evidence>
<gene>
    <name evidence="10" type="ORF">MTBPR1_150008</name>
</gene>
<sequence>MAFYMLRPDSFLFAVILTALVAFGPISTDMYLPSLPAMKVDFGATVSQVQLTLSIFLAGFAVSQLFYGPLSDRFGRRPILLFGIVVYGVASVACFMSTTIEALIISRFFQAFGACSGPVLGRAIVRDVYGQERAAQVLAYMGSAMALAPAVAPMFGGYLQIWFGWQASFVVISIFAAILVVLVALLIRETNEHQNPEALKPARIIGNYLELLKHRGFLGYVLLNSFVFSGLFAFISGSSFVFIDVFGLEPNIYGICFGVVVCGYITGTLIAGKLSRKLGGPKMLRYGSLLSLFGGALLVGVAYGGGDSAVSVVSPMVIFMMSVGIVMPNSMAGAIGPFPKMAGSASALMGFLQMSCAALVGGSVGLLHNGTHLPMVSAIALMGLMTFVTYLIFIRKKT</sequence>
<keyword evidence="11" id="KW-1185">Reference proteome</keyword>
<dbReference type="Pfam" id="PF07690">
    <property type="entry name" value="MFS_1"/>
    <property type="match status" value="1"/>
</dbReference>
<keyword evidence="5 8" id="KW-0812">Transmembrane</keyword>
<feature type="transmembrane region" description="Helical" evidence="8">
    <location>
        <begin position="252"/>
        <end position="271"/>
    </location>
</feature>
<comment type="subcellular location">
    <subcellularLocation>
        <location evidence="8">Cell inner membrane</location>
        <topology evidence="8">Multi-pass membrane protein</topology>
    </subcellularLocation>
    <subcellularLocation>
        <location evidence="1">Cell membrane</location>
        <topology evidence="1">Multi-pass membrane protein</topology>
    </subcellularLocation>
</comment>
<accession>A0A1C3RFD2</accession>
<dbReference type="InterPro" id="IPR001958">
    <property type="entry name" value="Tet-R_TetA/multi-R_MdtG-like"/>
</dbReference>
<dbReference type="GO" id="GO:0042910">
    <property type="term" value="F:xenobiotic transmembrane transporter activity"/>
    <property type="evidence" value="ECO:0007669"/>
    <property type="project" value="InterPro"/>
</dbReference>
<feature type="transmembrane region" description="Helical" evidence="8">
    <location>
        <begin position="104"/>
        <end position="125"/>
    </location>
</feature>
<proteinExistence type="inferred from homology"/>
<dbReference type="CDD" id="cd17320">
    <property type="entry name" value="MFS_MdfA_MDR_like"/>
    <property type="match status" value="1"/>
</dbReference>
<evidence type="ECO:0000256" key="6">
    <source>
        <dbReference type="ARBA" id="ARBA00022989"/>
    </source>
</evidence>
<feature type="transmembrane region" description="Helical" evidence="8">
    <location>
        <begin position="217"/>
        <end position="246"/>
    </location>
</feature>
<dbReference type="FunFam" id="1.20.1720.10:FF:000005">
    <property type="entry name" value="Bcr/CflA family efflux transporter"/>
    <property type="match status" value="1"/>
</dbReference>
<dbReference type="PANTHER" id="PTHR23502:SF132">
    <property type="entry name" value="POLYAMINE TRANSPORTER 2-RELATED"/>
    <property type="match status" value="1"/>
</dbReference>
<dbReference type="GO" id="GO:0005886">
    <property type="term" value="C:plasma membrane"/>
    <property type="evidence" value="ECO:0007669"/>
    <property type="project" value="UniProtKB-SubCell"/>
</dbReference>
<evidence type="ECO:0000256" key="4">
    <source>
        <dbReference type="ARBA" id="ARBA00022475"/>
    </source>
</evidence>
<keyword evidence="3 8" id="KW-0813">Transport</keyword>
<dbReference type="PRINTS" id="PR01035">
    <property type="entry name" value="TCRTETA"/>
</dbReference>
<dbReference type="GO" id="GO:0015385">
    <property type="term" value="F:sodium:proton antiporter activity"/>
    <property type="evidence" value="ECO:0007669"/>
    <property type="project" value="TreeGrafter"/>
</dbReference>
<feature type="transmembrane region" description="Helical" evidence="8">
    <location>
        <begin position="373"/>
        <end position="393"/>
    </location>
</feature>
<feature type="transmembrane region" description="Helical" evidence="8">
    <location>
        <begin position="348"/>
        <end position="367"/>
    </location>
</feature>
<evidence type="ECO:0000256" key="1">
    <source>
        <dbReference type="ARBA" id="ARBA00004651"/>
    </source>
</evidence>
<feature type="domain" description="Major facilitator superfamily (MFS) profile" evidence="9">
    <location>
        <begin position="1"/>
        <end position="398"/>
    </location>
</feature>
<dbReference type="Proteomes" id="UP000231658">
    <property type="component" value="Unassembled WGS sequence"/>
</dbReference>
<feature type="transmembrane region" description="Helical" evidence="8">
    <location>
        <begin position="44"/>
        <end position="67"/>
    </location>
</feature>
<evidence type="ECO:0000259" key="9">
    <source>
        <dbReference type="PROSITE" id="PS50850"/>
    </source>
</evidence>
<feature type="transmembrane region" description="Helical" evidence="8">
    <location>
        <begin position="137"/>
        <end position="159"/>
    </location>
</feature>
<feature type="transmembrane region" description="Helical" evidence="8">
    <location>
        <begin position="79"/>
        <end position="98"/>
    </location>
</feature>
<evidence type="ECO:0000256" key="3">
    <source>
        <dbReference type="ARBA" id="ARBA00022448"/>
    </source>
</evidence>
<dbReference type="Gene3D" id="1.20.1720.10">
    <property type="entry name" value="Multidrug resistance protein D"/>
    <property type="match status" value="1"/>
</dbReference>
<keyword evidence="8" id="KW-0997">Cell inner membrane</keyword>
<feature type="transmembrane region" description="Helical" evidence="8">
    <location>
        <begin position="283"/>
        <end position="303"/>
    </location>
</feature>
<evidence type="ECO:0000256" key="2">
    <source>
        <dbReference type="ARBA" id="ARBA00006236"/>
    </source>
</evidence>
<keyword evidence="4" id="KW-1003">Cell membrane</keyword>
<dbReference type="InterPro" id="IPR036259">
    <property type="entry name" value="MFS_trans_sf"/>
</dbReference>
<dbReference type="InterPro" id="IPR020846">
    <property type="entry name" value="MFS_dom"/>
</dbReference>
<dbReference type="PROSITE" id="PS50850">
    <property type="entry name" value="MFS"/>
    <property type="match status" value="1"/>
</dbReference>
<dbReference type="InterPro" id="IPR004812">
    <property type="entry name" value="Efflux_drug-R_Bcr/CmlA"/>
</dbReference>
<dbReference type="SUPFAM" id="SSF103473">
    <property type="entry name" value="MFS general substrate transporter"/>
    <property type="match status" value="1"/>
</dbReference>
<dbReference type="InterPro" id="IPR011701">
    <property type="entry name" value="MFS"/>
</dbReference>
<evidence type="ECO:0000256" key="5">
    <source>
        <dbReference type="ARBA" id="ARBA00022692"/>
    </source>
</evidence>
<dbReference type="PANTHER" id="PTHR23502">
    <property type="entry name" value="MAJOR FACILITATOR SUPERFAMILY"/>
    <property type="match status" value="1"/>
</dbReference>
<feature type="transmembrane region" description="Helical" evidence="8">
    <location>
        <begin position="309"/>
        <end position="327"/>
    </location>
</feature>
<name>A0A1C3RFD2_9PROT</name>
<keyword evidence="6 8" id="KW-1133">Transmembrane helix</keyword>
<feature type="transmembrane region" description="Helical" evidence="8">
    <location>
        <begin position="165"/>
        <end position="187"/>
    </location>
</feature>
<comment type="similarity">
    <text evidence="2 8">Belongs to the major facilitator superfamily. Bcr/CmlA family.</text>
</comment>
<protein>
    <recommendedName>
        <fullName evidence="8">Bcr/CflA family efflux transporter</fullName>
    </recommendedName>
</protein>
<evidence type="ECO:0000313" key="10">
    <source>
        <dbReference type="EMBL" id="SCA55961.1"/>
    </source>
</evidence>